<dbReference type="Pfam" id="PF03726">
    <property type="entry name" value="PNPase"/>
    <property type="match status" value="1"/>
</dbReference>
<evidence type="ECO:0000256" key="4">
    <source>
        <dbReference type="ARBA" id="ARBA00022695"/>
    </source>
</evidence>
<dbReference type="NCBIfam" id="TIGR03591">
    <property type="entry name" value="polynuc_phos"/>
    <property type="match status" value="1"/>
</dbReference>
<dbReference type="GO" id="GO:0006396">
    <property type="term" value="P:RNA processing"/>
    <property type="evidence" value="ECO:0007669"/>
    <property type="project" value="InterPro"/>
</dbReference>
<dbReference type="InterPro" id="IPR004087">
    <property type="entry name" value="KH_dom"/>
</dbReference>
<dbReference type="SMART" id="SM00322">
    <property type="entry name" value="KH"/>
    <property type="match status" value="1"/>
</dbReference>
<name>A0A0D0J1Q4_9BACT</name>
<dbReference type="SUPFAM" id="SSF46915">
    <property type="entry name" value="Polynucleotide phosphorylase/guanosine pentaphosphate synthase (PNPase/GPSI), domain 3"/>
    <property type="match status" value="1"/>
</dbReference>
<evidence type="ECO:0000256" key="5">
    <source>
        <dbReference type="ARBA" id="ARBA00022723"/>
    </source>
</evidence>
<dbReference type="CDD" id="cd02393">
    <property type="entry name" value="KH-I_PNPase"/>
    <property type="match status" value="1"/>
</dbReference>
<dbReference type="InterPro" id="IPR027408">
    <property type="entry name" value="PNPase/RNase_PH_dom_sf"/>
</dbReference>
<dbReference type="FunFam" id="3.30.1370.10:FF:000001">
    <property type="entry name" value="Polyribonucleotide nucleotidyltransferase"/>
    <property type="match status" value="1"/>
</dbReference>
<feature type="compositionally biased region" description="Basic and acidic residues" evidence="9">
    <location>
        <begin position="712"/>
        <end position="781"/>
    </location>
</feature>
<dbReference type="Pfam" id="PF01138">
    <property type="entry name" value="RNase_PH"/>
    <property type="match status" value="2"/>
</dbReference>
<dbReference type="Proteomes" id="UP000032046">
    <property type="component" value="Unassembled WGS sequence"/>
</dbReference>
<evidence type="ECO:0000256" key="8">
    <source>
        <dbReference type="HAMAP-Rule" id="MF_01595"/>
    </source>
</evidence>
<evidence type="ECO:0000313" key="11">
    <source>
        <dbReference type="EMBL" id="KIP64170.1"/>
    </source>
</evidence>
<dbReference type="InterPro" id="IPR004088">
    <property type="entry name" value="KH_dom_type_1"/>
</dbReference>
<dbReference type="GO" id="GO:0000175">
    <property type="term" value="F:3'-5'-RNA exonuclease activity"/>
    <property type="evidence" value="ECO:0007669"/>
    <property type="project" value="TreeGrafter"/>
</dbReference>
<gene>
    <name evidence="8" type="primary">pnp</name>
    <name evidence="11" type="ORF">ST44_02925</name>
</gene>
<dbReference type="EC" id="2.7.7.8" evidence="8"/>
<dbReference type="Gene3D" id="3.30.230.70">
    <property type="entry name" value="GHMP Kinase, N-terminal domain"/>
    <property type="match status" value="2"/>
</dbReference>
<comment type="catalytic activity">
    <reaction evidence="8">
        <text>RNA(n+1) + phosphate = RNA(n) + a ribonucleoside 5'-diphosphate</text>
        <dbReference type="Rhea" id="RHEA:22096"/>
        <dbReference type="Rhea" id="RHEA-COMP:14527"/>
        <dbReference type="Rhea" id="RHEA-COMP:17342"/>
        <dbReference type="ChEBI" id="CHEBI:43474"/>
        <dbReference type="ChEBI" id="CHEBI:57930"/>
        <dbReference type="ChEBI" id="CHEBI:140395"/>
        <dbReference type="EC" id="2.7.7.8"/>
    </reaction>
</comment>
<dbReference type="PROSITE" id="PS50084">
    <property type="entry name" value="KH_TYPE_1"/>
    <property type="match status" value="1"/>
</dbReference>
<dbReference type="PANTHER" id="PTHR11252:SF0">
    <property type="entry name" value="POLYRIBONUCLEOTIDE NUCLEOTIDYLTRANSFERASE 1, MITOCHONDRIAL"/>
    <property type="match status" value="1"/>
</dbReference>
<dbReference type="InterPro" id="IPR001247">
    <property type="entry name" value="ExoRNase_PH_dom1"/>
</dbReference>
<dbReference type="InterPro" id="IPR036345">
    <property type="entry name" value="ExoRNase_PH_dom2_sf"/>
</dbReference>
<protein>
    <recommendedName>
        <fullName evidence="8">Polyribonucleotide nucleotidyltransferase</fullName>
        <ecNumber evidence="8">2.7.7.8</ecNumber>
    </recommendedName>
    <alternativeName>
        <fullName evidence="8">Polynucleotide phosphorylase</fullName>
        <shortName evidence="8">PNPase</shortName>
    </alternativeName>
</protein>
<accession>A0A0D0J1Q4</accession>
<dbReference type="InterPro" id="IPR003029">
    <property type="entry name" value="S1_domain"/>
</dbReference>
<dbReference type="SUPFAM" id="SSF50249">
    <property type="entry name" value="Nucleic acid-binding proteins"/>
    <property type="match status" value="1"/>
</dbReference>
<dbReference type="InterPro" id="IPR036612">
    <property type="entry name" value="KH_dom_type_1_sf"/>
</dbReference>
<keyword evidence="7 8" id="KW-0694">RNA-binding</keyword>
<keyword evidence="4 8" id="KW-0548">Nucleotidyltransferase</keyword>
<dbReference type="SUPFAM" id="SSF55666">
    <property type="entry name" value="Ribonuclease PH domain 2-like"/>
    <property type="match status" value="2"/>
</dbReference>
<dbReference type="FunFam" id="3.30.230.70:FF:000001">
    <property type="entry name" value="Polyribonucleotide nucleotidyltransferase"/>
    <property type="match status" value="1"/>
</dbReference>
<evidence type="ECO:0000256" key="6">
    <source>
        <dbReference type="ARBA" id="ARBA00022842"/>
    </source>
</evidence>
<dbReference type="EMBL" id="JXQK01000031">
    <property type="protein sequence ID" value="KIP64170.1"/>
    <property type="molecule type" value="Genomic_DNA"/>
</dbReference>
<proteinExistence type="inferred from homology"/>
<feature type="region of interest" description="Disordered" evidence="9">
    <location>
        <begin position="711"/>
        <end position="781"/>
    </location>
</feature>
<dbReference type="PIRSF" id="PIRSF005499">
    <property type="entry name" value="PNPase"/>
    <property type="match status" value="1"/>
</dbReference>
<dbReference type="InterPro" id="IPR012340">
    <property type="entry name" value="NA-bd_OB-fold"/>
</dbReference>
<dbReference type="CDD" id="cd11363">
    <property type="entry name" value="RNase_PH_PNPase_1"/>
    <property type="match status" value="1"/>
</dbReference>
<evidence type="ECO:0000259" key="10">
    <source>
        <dbReference type="PROSITE" id="PS50126"/>
    </source>
</evidence>
<dbReference type="SUPFAM" id="SSF54791">
    <property type="entry name" value="Eukaryotic type KH-domain (KH-domain type I)"/>
    <property type="match status" value="1"/>
</dbReference>
<dbReference type="HAMAP" id="MF_01595">
    <property type="entry name" value="PNPase"/>
    <property type="match status" value="1"/>
</dbReference>
<comment type="function">
    <text evidence="8">Involved in mRNA degradation. Catalyzes the phosphorolysis of single-stranded polyribonucleotides processively in the 3'- to 5'-direction.</text>
</comment>
<dbReference type="RefSeq" id="WP_022316843.1">
    <property type="nucleotide sequence ID" value="NZ_JALFDM010000072.1"/>
</dbReference>
<evidence type="ECO:0000256" key="2">
    <source>
        <dbReference type="ARBA" id="ARBA00022490"/>
    </source>
</evidence>
<dbReference type="InterPro" id="IPR036456">
    <property type="entry name" value="PNPase_PH_RNA-bd_sf"/>
</dbReference>
<evidence type="ECO:0000256" key="3">
    <source>
        <dbReference type="ARBA" id="ARBA00022679"/>
    </source>
</evidence>
<dbReference type="GO" id="GO:0000287">
    <property type="term" value="F:magnesium ion binding"/>
    <property type="evidence" value="ECO:0007669"/>
    <property type="project" value="UniProtKB-UniRule"/>
</dbReference>
<sequence>MNVITKTVQLPDGRTISIETGKVAKQADGSCVLRMGNTVLLATVCAAKDAVPGTDFMPLQVEYREQYAAAGRFPGGFTKREGKASDNEILTCRLVDRALRPLFPADFHAEVYVNVILFSADGVDQPDALAGFAASCALACSDIPFECPISEVRVARINGEYVINPTFAQMEEADMDLMVGASAENIMMVEGEMKEVSEQDLLGALKAAQEAIRPMCELQTELSKELGTDVKREYCHEVNDEDLRKQINDELYPKAYDVTKQALDKQARQDAFDKILADFQEAYTAAHADLTEEELEEKVALMEKYYHDVMRDAMRRCILDEGIRLDGRKTNEIRPIWCEVSPLPMPHGSSIFTRGETQSLTTCTLGTKLDEKMVDDVLDKSYMRFLLHYNFPPFCTGEAKAQRGVGRREIGHGHLAWRALKGQIPADYPYTVRLVSQILESNGSSSMATVCAGTLALMDAGVPMKKPVSGIAMGLIKNPGEDKYAVLSDILGDEDHLGDMDFKTTGTKDGLTATQMDIKCDGLSFDILEKALMQAKEGREYILGKLTDTIAEPRAELKPQVPRIEAFDIPKEFIGAVIGPGGKIIQQIQEESGATVTIDETDGKGKVQVSAPNKESIDKAISKIRAIVAIPEVGEVYEGTIRSIMPYGCFVEIMPGKDGLLHISEIDWKRLETVEEAGLKEGDKIQVKLMEIDPKTGKYKLSHRVLVPKPEGYVERERRPRPERGERRPRPERGERRPRGDRFNNGEPRRFEHKSNESNDFHDPMAEREPKDFNDSLDHLD</sequence>
<keyword evidence="2 8" id="KW-0963">Cytoplasm</keyword>
<keyword evidence="5 8" id="KW-0479">Metal-binding</keyword>
<dbReference type="GO" id="GO:0005829">
    <property type="term" value="C:cytosol"/>
    <property type="evidence" value="ECO:0007669"/>
    <property type="project" value="TreeGrafter"/>
</dbReference>
<evidence type="ECO:0000256" key="9">
    <source>
        <dbReference type="SAM" id="MobiDB-lite"/>
    </source>
</evidence>
<dbReference type="NCBIfam" id="NF008805">
    <property type="entry name" value="PRK11824.1"/>
    <property type="match status" value="1"/>
</dbReference>
<dbReference type="SMART" id="SM00316">
    <property type="entry name" value="S1"/>
    <property type="match status" value="1"/>
</dbReference>
<feature type="binding site" evidence="8">
    <location>
        <position position="495"/>
    </location>
    <ligand>
        <name>Mg(2+)</name>
        <dbReference type="ChEBI" id="CHEBI:18420"/>
    </ligand>
</feature>
<dbReference type="SUPFAM" id="SSF54211">
    <property type="entry name" value="Ribosomal protein S5 domain 2-like"/>
    <property type="match status" value="2"/>
</dbReference>
<dbReference type="Pfam" id="PF00575">
    <property type="entry name" value="S1"/>
    <property type="match status" value="1"/>
</dbReference>
<comment type="cofactor">
    <cofactor evidence="8">
        <name>Mg(2+)</name>
        <dbReference type="ChEBI" id="CHEBI:18420"/>
    </cofactor>
</comment>
<dbReference type="STRING" id="1602171.ST44_02925"/>
<evidence type="ECO:0000256" key="7">
    <source>
        <dbReference type="ARBA" id="ARBA00022884"/>
    </source>
</evidence>
<dbReference type="PROSITE" id="PS50126">
    <property type="entry name" value="S1"/>
    <property type="match status" value="1"/>
</dbReference>
<feature type="domain" description="S1 motif" evidence="10">
    <location>
        <begin position="634"/>
        <end position="704"/>
    </location>
</feature>
<dbReference type="Pfam" id="PF00013">
    <property type="entry name" value="KH_1"/>
    <property type="match status" value="1"/>
</dbReference>
<dbReference type="CDD" id="cd04472">
    <property type="entry name" value="S1_PNPase"/>
    <property type="match status" value="1"/>
</dbReference>
<evidence type="ECO:0000256" key="1">
    <source>
        <dbReference type="ARBA" id="ARBA00007404"/>
    </source>
</evidence>
<keyword evidence="12" id="KW-1185">Reference proteome</keyword>
<reference evidence="11 12" key="1">
    <citation type="submission" date="2015-01" db="EMBL/GenBank/DDBJ databases">
        <title>Comparative genomics of non-oral Prevotella species.</title>
        <authorList>
            <person name="Accetto T."/>
            <person name="Nograsek B."/>
            <person name="Avgustin G."/>
        </authorList>
    </citation>
    <scope>NUCLEOTIDE SEQUENCE [LARGE SCALE GENOMIC DNA]</scope>
    <source>
        <strain evidence="11 12">P5-119</strain>
    </source>
</reference>
<evidence type="ECO:0000313" key="12">
    <source>
        <dbReference type="Proteomes" id="UP000032046"/>
    </source>
</evidence>
<feature type="binding site" evidence="8">
    <location>
        <position position="501"/>
    </location>
    <ligand>
        <name>Mg(2+)</name>
        <dbReference type="ChEBI" id="CHEBI:18420"/>
    </ligand>
</feature>
<dbReference type="Gene3D" id="2.40.50.140">
    <property type="entry name" value="Nucleic acid-binding proteins"/>
    <property type="match status" value="1"/>
</dbReference>
<comment type="similarity">
    <text evidence="1 8">Belongs to the polyribonucleotide nucleotidyltransferase family.</text>
</comment>
<dbReference type="Pfam" id="PF03725">
    <property type="entry name" value="RNase_PH_C"/>
    <property type="match status" value="1"/>
</dbReference>
<comment type="subcellular location">
    <subcellularLocation>
        <location evidence="8">Cytoplasm</location>
    </subcellularLocation>
</comment>
<dbReference type="GO" id="GO:0004654">
    <property type="term" value="F:polyribonucleotide nucleotidyltransferase activity"/>
    <property type="evidence" value="ECO:0007669"/>
    <property type="project" value="UniProtKB-UniRule"/>
</dbReference>
<dbReference type="AlphaFoldDB" id="A0A0D0J1Q4"/>
<dbReference type="GO" id="GO:0006402">
    <property type="term" value="P:mRNA catabolic process"/>
    <property type="evidence" value="ECO:0007669"/>
    <property type="project" value="UniProtKB-UniRule"/>
</dbReference>
<dbReference type="InterPro" id="IPR015848">
    <property type="entry name" value="PNPase_PH_RNA-bd_bac/org-type"/>
</dbReference>
<dbReference type="Gene3D" id="3.30.1370.10">
    <property type="entry name" value="K Homology domain, type 1"/>
    <property type="match status" value="1"/>
</dbReference>
<keyword evidence="6 8" id="KW-0460">Magnesium</keyword>
<organism evidence="11 12">
    <name type="scientific">Prevotella pectinovora</name>
    <dbReference type="NCBI Taxonomy" id="1602169"/>
    <lineage>
        <taxon>Bacteria</taxon>
        <taxon>Pseudomonadati</taxon>
        <taxon>Bacteroidota</taxon>
        <taxon>Bacteroidia</taxon>
        <taxon>Bacteroidales</taxon>
        <taxon>Prevotellaceae</taxon>
        <taxon>Prevotella</taxon>
    </lineage>
</organism>
<dbReference type="CDD" id="cd11364">
    <property type="entry name" value="RNase_PH_PNPase_2"/>
    <property type="match status" value="1"/>
</dbReference>
<keyword evidence="3 8" id="KW-0808">Transferase</keyword>
<dbReference type="FunFam" id="2.40.50.140:FF:000178">
    <property type="entry name" value="Polyribonucleotide nucleotidyltransferase"/>
    <property type="match status" value="1"/>
</dbReference>
<dbReference type="InterPro" id="IPR012162">
    <property type="entry name" value="PNPase"/>
</dbReference>
<dbReference type="GO" id="GO:0003723">
    <property type="term" value="F:RNA binding"/>
    <property type="evidence" value="ECO:0007669"/>
    <property type="project" value="UniProtKB-UniRule"/>
</dbReference>
<dbReference type="InterPro" id="IPR020568">
    <property type="entry name" value="Ribosomal_Su5_D2-typ_SF"/>
</dbReference>
<dbReference type="PANTHER" id="PTHR11252">
    <property type="entry name" value="POLYRIBONUCLEOTIDE NUCLEOTIDYLTRANSFERASE"/>
    <property type="match status" value="1"/>
</dbReference>
<dbReference type="InterPro" id="IPR015847">
    <property type="entry name" value="ExoRNase_PH_dom2"/>
</dbReference>
<comment type="caution">
    <text evidence="11">The sequence shown here is derived from an EMBL/GenBank/DDBJ whole genome shotgun (WGS) entry which is preliminary data.</text>
</comment>